<evidence type="ECO:0000313" key="4">
    <source>
        <dbReference type="EMBL" id="MCX5567792.1"/>
    </source>
</evidence>
<dbReference type="PANTHER" id="PTHR44144:SF1">
    <property type="entry name" value="DNAJ HOMOLOG SUBFAMILY C MEMBER 9"/>
    <property type="match status" value="1"/>
</dbReference>
<dbReference type="InterPro" id="IPR036869">
    <property type="entry name" value="J_dom_sf"/>
</dbReference>
<accession>A0A9X3DXZ3</accession>
<dbReference type="SUPFAM" id="SSF46565">
    <property type="entry name" value="Chaperone J-domain"/>
    <property type="match status" value="1"/>
</dbReference>
<reference evidence="4" key="1">
    <citation type="submission" date="2022-11" db="EMBL/GenBank/DDBJ databases">
        <title>Biodiversity and phylogenetic relationships of bacteria.</title>
        <authorList>
            <person name="Machado R.A.R."/>
            <person name="Bhat A."/>
            <person name="Loulou A."/>
            <person name="Kallel S."/>
        </authorList>
    </citation>
    <scope>NUCLEOTIDE SEQUENCE</scope>
    <source>
        <strain evidence="4">K-TC2</strain>
    </source>
</reference>
<keyword evidence="5" id="KW-1185">Reference proteome</keyword>
<comment type="caution">
    <text evidence="4">The sequence shown here is derived from an EMBL/GenBank/DDBJ whole genome shotgun (WGS) entry which is preliminary data.</text>
</comment>
<dbReference type="Gene3D" id="1.10.287.110">
    <property type="entry name" value="DnaJ domain"/>
    <property type="match status" value="1"/>
</dbReference>
<evidence type="ECO:0000259" key="3">
    <source>
        <dbReference type="PROSITE" id="PS50076"/>
    </source>
</evidence>
<dbReference type="CDD" id="cd06257">
    <property type="entry name" value="DnaJ"/>
    <property type="match status" value="1"/>
</dbReference>
<proteinExistence type="predicted"/>
<evidence type="ECO:0000313" key="5">
    <source>
        <dbReference type="Proteomes" id="UP001144805"/>
    </source>
</evidence>
<gene>
    <name evidence="4" type="ORF">OSH07_01155</name>
</gene>
<dbReference type="EMBL" id="JAPKNK010000001">
    <property type="protein sequence ID" value="MCX5567792.1"/>
    <property type="molecule type" value="Genomic_DNA"/>
</dbReference>
<sequence length="250" mass="27603">MADKRKLYRELAVEPDATPAEIDKAYRQRARTAHPDAGGTAEAFHALSHAYAILSDPDRRKAYDETGFEGELTDDIVSRAMERIHALVASVLESDLPFETVDLIAPIHDTLTKQKADIGAGIRKLERQAKRAEAMAARFRKREGDNIIRKVLERRAADTREQAEKTRREEAIFAKAIELLADYSFDFEPPPPKTAEPIKASEPARPAPAAKPAEPIRPVPTATKPGEPVKHAEAAAKPAKPGPRTLNLVR</sequence>
<name>A0A9X3DXZ3_9HYPH</name>
<organism evidence="4 5">
    <name type="scientific">Kaistia nematophila</name>
    <dbReference type="NCBI Taxonomy" id="2994654"/>
    <lineage>
        <taxon>Bacteria</taxon>
        <taxon>Pseudomonadati</taxon>
        <taxon>Pseudomonadota</taxon>
        <taxon>Alphaproteobacteria</taxon>
        <taxon>Hyphomicrobiales</taxon>
        <taxon>Kaistiaceae</taxon>
        <taxon>Kaistia</taxon>
    </lineage>
</organism>
<dbReference type="Proteomes" id="UP001144805">
    <property type="component" value="Unassembled WGS sequence"/>
</dbReference>
<feature type="domain" description="J" evidence="3">
    <location>
        <begin position="6"/>
        <end position="67"/>
    </location>
</feature>
<dbReference type="GO" id="GO:0005737">
    <property type="term" value="C:cytoplasm"/>
    <property type="evidence" value="ECO:0007669"/>
    <property type="project" value="TreeGrafter"/>
</dbReference>
<dbReference type="InterPro" id="IPR052594">
    <property type="entry name" value="J_domain-containing_protein"/>
</dbReference>
<keyword evidence="1" id="KW-0175">Coiled coil</keyword>
<evidence type="ECO:0000256" key="2">
    <source>
        <dbReference type="SAM" id="MobiDB-lite"/>
    </source>
</evidence>
<evidence type="ECO:0000256" key="1">
    <source>
        <dbReference type="SAM" id="Coils"/>
    </source>
</evidence>
<dbReference type="GO" id="GO:0031072">
    <property type="term" value="F:heat shock protein binding"/>
    <property type="evidence" value="ECO:0007669"/>
    <property type="project" value="TreeGrafter"/>
</dbReference>
<dbReference type="Pfam" id="PF00226">
    <property type="entry name" value="DnaJ"/>
    <property type="match status" value="1"/>
</dbReference>
<dbReference type="SMART" id="SM00271">
    <property type="entry name" value="DnaJ"/>
    <property type="match status" value="1"/>
</dbReference>
<dbReference type="PROSITE" id="PS00636">
    <property type="entry name" value="DNAJ_1"/>
    <property type="match status" value="1"/>
</dbReference>
<dbReference type="PRINTS" id="PR00625">
    <property type="entry name" value="JDOMAIN"/>
</dbReference>
<dbReference type="PANTHER" id="PTHR44144">
    <property type="entry name" value="DNAJ HOMOLOG SUBFAMILY C MEMBER 9"/>
    <property type="match status" value="1"/>
</dbReference>
<dbReference type="PROSITE" id="PS50076">
    <property type="entry name" value="DNAJ_2"/>
    <property type="match status" value="1"/>
</dbReference>
<dbReference type="RefSeq" id="WP_266336769.1">
    <property type="nucleotide sequence ID" value="NZ_JAPKNK010000001.1"/>
</dbReference>
<dbReference type="InterPro" id="IPR018253">
    <property type="entry name" value="DnaJ_domain_CS"/>
</dbReference>
<protein>
    <submittedName>
        <fullName evidence="4">DnaJ domain-containing protein</fullName>
    </submittedName>
</protein>
<feature type="coiled-coil region" evidence="1">
    <location>
        <begin position="122"/>
        <end position="169"/>
    </location>
</feature>
<dbReference type="InterPro" id="IPR001623">
    <property type="entry name" value="DnaJ_domain"/>
</dbReference>
<feature type="region of interest" description="Disordered" evidence="2">
    <location>
        <begin position="188"/>
        <end position="250"/>
    </location>
</feature>
<dbReference type="AlphaFoldDB" id="A0A9X3DXZ3"/>
<feature type="compositionally biased region" description="Low complexity" evidence="2">
    <location>
        <begin position="200"/>
        <end position="213"/>
    </location>
</feature>